<organism evidence="1 2">
    <name type="scientific">Auriscalpium vulgare</name>
    <dbReference type="NCBI Taxonomy" id="40419"/>
    <lineage>
        <taxon>Eukaryota</taxon>
        <taxon>Fungi</taxon>
        <taxon>Dikarya</taxon>
        <taxon>Basidiomycota</taxon>
        <taxon>Agaricomycotina</taxon>
        <taxon>Agaricomycetes</taxon>
        <taxon>Russulales</taxon>
        <taxon>Auriscalpiaceae</taxon>
        <taxon>Auriscalpium</taxon>
    </lineage>
</organism>
<keyword evidence="2" id="KW-1185">Reference proteome</keyword>
<protein>
    <submittedName>
        <fullName evidence="1">Uncharacterized protein</fullName>
    </submittedName>
</protein>
<evidence type="ECO:0000313" key="2">
    <source>
        <dbReference type="Proteomes" id="UP000814033"/>
    </source>
</evidence>
<dbReference type="Proteomes" id="UP000814033">
    <property type="component" value="Unassembled WGS sequence"/>
</dbReference>
<evidence type="ECO:0000313" key="1">
    <source>
        <dbReference type="EMBL" id="KAI0042465.1"/>
    </source>
</evidence>
<name>A0ACB8RFT9_9AGAM</name>
<reference evidence="1" key="2">
    <citation type="journal article" date="2022" name="New Phytol.">
        <title>Evolutionary transition to the ectomycorrhizal habit in the genomes of a hyperdiverse lineage of mushroom-forming fungi.</title>
        <authorList>
            <person name="Looney B."/>
            <person name="Miyauchi S."/>
            <person name="Morin E."/>
            <person name="Drula E."/>
            <person name="Courty P.E."/>
            <person name="Kohler A."/>
            <person name="Kuo A."/>
            <person name="LaButti K."/>
            <person name="Pangilinan J."/>
            <person name="Lipzen A."/>
            <person name="Riley R."/>
            <person name="Andreopoulos W."/>
            <person name="He G."/>
            <person name="Johnson J."/>
            <person name="Nolan M."/>
            <person name="Tritt A."/>
            <person name="Barry K.W."/>
            <person name="Grigoriev I.V."/>
            <person name="Nagy L.G."/>
            <person name="Hibbett D."/>
            <person name="Henrissat B."/>
            <person name="Matheny P.B."/>
            <person name="Labbe J."/>
            <person name="Martin F.M."/>
        </authorList>
    </citation>
    <scope>NUCLEOTIDE SEQUENCE</scope>
    <source>
        <strain evidence="1">FP105234-sp</strain>
    </source>
</reference>
<accession>A0ACB8RFT9</accession>
<reference evidence="1" key="1">
    <citation type="submission" date="2021-02" db="EMBL/GenBank/DDBJ databases">
        <authorList>
            <consortium name="DOE Joint Genome Institute"/>
            <person name="Ahrendt S."/>
            <person name="Looney B.P."/>
            <person name="Miyauchi S."/>
            <person name="Morin E."/>
            <person name="Drula E."/>
            <person name="Courty P.E."/>
            <person name="Chicoki N."/>
            <person name="Fauchery L."/>
            <person name="Kohler A."/>
            <person name="Kuo A."/>
            <person name="Labutti K."/>
            <person name="Pangilinan J."/>
            <person name="Lipzen A."/>
            <person name="Riley R."/>
            <person name="Andreopoulos W."/>
            <person name="He G."/>
            <person name="Johnson J."/>
            <person name="Barry K.W."/>
            <person name="Grigoriev I.V."/>
            <person name="Nagy L."/>
            <person name="Hibbett D."/>
            <person name="Henrissat B."/>
            <person name="Matheny P.B."/>
            <person name="Labbe J."/>
            <person name="Martin F."/>
        </authorList>
    </citation>
    <scope>NUCLEOTIDE SEQUENCE</scope>
    <source>
        <strain evidence="1">FP105234-sp</strain>
    </source>
</reference>
<comment type="caution">
    <text evidence="1">The sequence shown here is derived from an EMBL/GenBank/DDBJ whole genome shotgun (WGS) entry which is preliminary data.</text>
</comment>
<proteinExistence type="predicted"/>
<dbReference type="EMBL" id="MU276065">
    <property type="protein sequence ID" value="KAI0042465.1"/>
    <property type="molecule type" value="Genomic_DNA"/>
</dbReference>
<gene>
    <name evidence="1" type="ORF">FA95DRAFT_1610185</name>
</gene>
<sequence>MFKDHLVTWVGEYLVIEHGKQRAAEIMADDCRAVPSFPGLRRFPKGRSFKQWTGDDTKALMKLYLPAIAGHIPSQMVRALSAYLDFCYLVRRSVIDEVTLVAIDDTLARYHANRVIFEVEGIPPTGFSHSQHHSRVHYRHLIEEFAAPNGLCSSITKSKYIKAVKEPWRRSSRNEALGQMLLANHRLDKLAEVQVNFSARGMLQASHNDTPLIPL</sequence>